<dbReference type="Proteomes" id="UP001168540">
    <property type="component" value="Unassembled WGS sequence"/>
</dbReference>
<protein>
    <submittedName>
        <fullName evidence="1">Uncharacterized protein</fullName>
    </submittedName>
</protein>
<keyword evidence="2" id="KW-1185">Reference proteome</keyword>
<gene>
    <name evidence="1" type="ORF">QU481_02600</name>
</gene>
<sequence>MKNESISFIMENFHHLKRAEELLAQFEDELKIEGQATVAKTLTSIGVDTSIRMRSDTWKGDNITDNIQALRFFPANWGNESNVVLAYYQDATFSEEGSVGFFIRAYVRRGSEKQNLDEAMVKFTKETNDGLNSWIDAPSKDHCWTEGKSWVGFGAYPKEHTKDGAIVALADLAAWMQKNVF</sequence>
<organism evidence="1 2">
    <name type="scientific">Crenobacter oryzisoli</name>
    <dbReference type="NCBI Taxonomy" id="3056844"/>
    <lineage>
        <taxon>Bacteria</taxon>
        <taxon>Pseudomonadati</taxon>
        <taxon>Pseudomonadota</taxon>
        <taxon>Betaproteobacteria</taxon>
        <taxon>Neisseriales</taxon>
        <taxon>Neisseriaceae</taxon>
        <taxon>Crenobacter</taxon>
    </lineage>
</organism>
<dbReference type="EMBL" id="JAUEDK010000003">
    <property type="protein sequence ID" value="MDN0073784.1"/>
    <property type="molecule type" value="Genomic_DNA"/>
</dbReference>
<accession>A0ABT7XJ24</accession>
<evidence type="ECO:0000313" key="1">
    <source>
        <dbReference type="EMBL" id="MDN0073784.1"/>
    </source>
</evidence>
<dbReference type="RefSeq" id="WP_289828325.1">
    <property type="nucleotide sequence ID" value="NZ_JAUEDK010000003.1"/>
</dbReference>
<comment type="caution">
    <text evidence="1">The sequence shown here is derived from an EMBL/GenBank/DDBJ whole genome shotgun (WGS) entry which is preliminary data.</text>
</comment>
<name>A0ABT7XJ24_9NEIS</name>
<proteinExistence type="predicted"/>
<reference evidence="1" key="1">
    <citation type="submission" date="2023-06" db="EMBL/GenBank/DDBJ databases">
        <authorList>
            <person name="Zhang S."/>
        </authorList>
    </citation>
    <scope>NUCLEOTIDE SEQUENCE</scope>
    <source>
        <strain evidence="1">SG2303</strain>
    </source>
</reference>
<evidence type="ECO:0000313" key="2">
    <source>
        <dbReference type="Proteomes" id="UP001168540"/>
    </source>
</evidence>